<keyword evidence="5 7" id="KW-0687">Ribonucleoprotein</keyword>
<evidence type="ECO:0000256" key="7">
    <source>
        <dbReference type="HAMAP-Rule" id="MF_00531"/>
    </source>
</evidence>
<dbReference type="GO" id="GO:0006412">
    <property type="term" value="P:translation"/>
    <property type="evidence" value="ECO:0007669"/>
    <property type="project" value="UniProtKB-UniRule"/>
</dbReference>
<keyword evidence="2 7" id="KW-0699">rRNA-binding</keyword>
<dbReference type="EMBL" id="DTHG01000095">
    <property type="protein sequence ID" value="HGW92426.1"/>
    <property type="molecule type" value="Genomic_DNA"/>
</dbReference>
<keyword evidence="4 7" id="KW-0689">Ribosomal protein</keyword>
<organism evidence="9">
    <name type="scientific">candidate division WOR-3 bacterium</name>
    <dbReference type="NCBI Taxonomy" id="2052148"/>
    <lineage>
        <taxon>Bacteria</taxon>
        <taxon>Bacteria division WOR-3</taxon>
    </lineage>
</organism>
<dbReference type="GO" id="GO:0003735">
    <property type="term" value="F:structural constituent of ribosome"/>
    <property type="evidence" value="ECO:0007669"/>
    <property type="project" value="InterPro"/>
</dbReference>
<reference evidence="9" key="1">
    <citation type="journal article" date="2020" name="mSystems">
        <title>Genome- and Community-Level Interaction Insights into Carbon Utilization and Element Cycling Functions of Hydrothermarchaeota in Hydrothermal Sediment.</title>
        <authorList>
            <person name="Zhou Z."/>
            <person name="Liu Y."/>
            <person name="Xu W."/>
            <person name="Pan J."/>
            <person name="Luo Z.H."/>
            <person name="Li M."/>
        </authorList>
    </citation>
    <scope>NUCLEOTIDE SEQUENCE [LARGE SCALE GENOMIC DNA]</scope>
    <source>
        <strain evidence="9">SpSt-780</strain>
    </source>
</reference>
<gene>
    <name evidence="7" type="primary">rpsS</name>
    <name evidence="9" type="ORF">ENV67_07805</name>
</gene>
<dbReference type="AlphaFoldDB" id="A0A7C4YGX0"/>
<dbReference type="InterPro" id="IPR002222">
    <property type="entry name" value="Ribosomal_uS19"/>
</dbReference>
<dbReference type="Pfam" id="PF00203">
    <property type="entry name" value="Ribosomal_S19"/>
    <property type="match status" value="1"/>
</dbReference>
<dbReference type="GO" id="GO:0000028">
    <property type="term" value="P:ribosomal small subunit assembly"/>
    <property type="evidence" value="ECO:0007669"/>
    <property type="project" value="TreeGrafter"/>
</dbReference>
<evidence type="ECO:0000256" key="1">
    <source>
        <dbReference type="ARBA" id="ARBA00007345"/>
    </source>
</evidence>
<evidence type="ECO:0000256" key="5">
    <source>
        <dbReference type="ARBA" id="ARBA00023274"/>
    </source>
</evidence>
<evidence type="ECO:0000256" key="8">
    <source>
        <dbReference type="RuleBase" id="RU003485"/>
    </source>
</evidence>
<dbReference type="InterPro" id="IPR005732">
    <property type="entry name" value="Ribosomal_uS19_bac-type"/>
</dbReference>
<evidence type="ECO:0000256" key="4">
    <source>
        <dbReference type="ARBA" id="ARBA00022980"/>
    </source>
</evidence>
<accession>A0A7C4YGX0</accession>
<dbReference type="PROSITE" id="PS00323">
    <property type="entry name" value="RIBOSOMAL_S19"/>
    <property type="match status" value="1"/>
</dbReference>
<comment type="function">
    <text evidence="7">Protein S19 forms a complex with S13 that binds strongly to the 16S ribosomal RNA.</text>
</comment>
<comment type="caution">
    <text evidence="9">The sequence shown here is derived from an EMBL/GenBank/DDBJ whole genome shotgun (WGS) entry which is preliminary data.</text>
</comment>
<dbReference type="PRINTS" id="PR00975">
    <property type="entry name" value="RIBOSOMALS19"/>
</dbReference>
<proteinExistence type="inferred from homology"/>
<dbReference type="SUPFAM" id="SSF54570">
    <property type="entry name" value="Ribosomal protein S19"/>
    <property type="match status" value="1"/>
</dbReference>
<dbReference type="NCBIfam" id="TIGR01050">
    <property type="entry name" value="rpsS_bact"/>
    <property type="match status" value="1"/>
</dbReference>
<dbReference type="FunFam" id="3.30.860.10:FF:000001">
    <property type="entry name" value="30S ribosomal protein S19"/>
    <property type="match status" value="1"/>
</dbReference>
<keyword evidence="3 7" id="KW-0694">RNA-binding</keyword>
<dbReference type="InterPro" id="IPR023575">
    <property type="entry name" value="Ribosomal_uS19_SF"/>
</dbReference>
<dbReference type="PIRSF" id="PIRSF002144">
    <property type="entry name" value="Ribosomal_S19"/>
    <property type="match status" value="1"/>
</dbReference>
<dbReference type="GO" id="GO:0005737">
    <property type="term" value="C:cytoplasm"/>
    <property type="evidence" value="ECO:0007669"/>
    <property type="project" value="UniProtKB-ARBA"/>
</dbReference>
<comment type="similarity">
    <text evidence="1 7 8">Belongs to the universal ribosomal protein uS19 family.</text>
</comment>
<sequence length="98" mass="11305">MSRSSKKPPFVDNKLMKKIEDMIKKGEKKHIRTYSRASMIIPEFVGFTIEVHNGKKFIPVYITESMVGHRLGEFAPTRYFKAHSGTRKEGTEETGEKE</sequence>
<evidence type="ECO:0000256" key="6">
    <source>
        <dbReference type="ARBA" id="ARBA00035163"/>
    </source>
</evidence>
<evidence type="ECO:0000256" key="3">
    <source>
        <dbReference type="ARBA" id="ARBA00022884"/>
    </source>
</evidence>
<dbReference type="GO" id="GO:0015935">
    <property type="term" value="C:small ribosomal subunit"/>
    <property type="evidence" value="ECO:0007669"/>
    <property type="project" value="InterPro"/>
</dbReference>
<dbReference type="InterPro" id="IPR020934">
    <property type="entry name" value="Ribosomal_uS19_CS"/>
</dbReference>
<dbReference type="PANTHER" id="PTHR11880:SF8">
    <property type="entry name" value="SMALL RIBOSOMAL SUBUNIT PROTEIN US19M"/>
    <property type="match status" value="1"/>
</dbReference>
<dbReference type="PANTHER" id="PTHR11880">
    <property type="entry name" value="RIBOSOMAL PROTEIN S19P FAMILY MEMBER"/>
    <property type="match status" value="1"/>
</dbReference>
<protein>
    <recommendedName>
        <fullName evidence="6 7">Small ribosomal subunit protein uS19</fullName>
    </recommendedName>
</protein>
<dbReference type="Gene3D" id="3.30.860.10">
    <property type="entry name" value="30s Ribosomal Protein S19, Chain A"/>
    <property type="match status" value="1"/>
</dbReference>
<evidence type="ECO:0000313" key="9">
    <source>
        <dbReference type="EMBL" id="HGW92426.1"/>
    </source>
</evidence>
<evidence type="ECO:0000256" key="2">
    <source>
        <dbReference type="ARBA" id="ARBA00022730"/>
    </source>
</evidence>
<dbReference type="HAMAP" id="MF_00531">
    <property type="entry name" value="Ribosomal_uS19"/>
    <property type="match status" value="1"/>
</dbReference>
<name>A0A7C4YGX0_UNCW3</name>
<dbReference type="GO" id="GO:0019843">
    <property type="term" value="F:rRNA binding"/>
    <property type="evidence" value="ECO:0007669"/>
    <property type="project" value="UniProtKB-UniRule"/>
</dbReference>